<accession>A0ACC0SE47</accession>
<proteinExistence type="predicted"/>
<evidence type="ECO:0000313" key="1">
    <source>
        <dbReference type="EMBL" id="KAI9387513.1"/>
    </source>
</evidence>
<dbReference type="EMBL" id="CM009299">
    <property type="protein sequence ID" value="KAI9387513.1"/>
    <property type="molecule type" value="Genomic_DNA"/>
</dbReference>
<protein>
    <submittedName>
        <fullName evidence="1">Uncharacterized protein</fullName>
    </submittedName>
</protein>
<comment type="caution">
    <text evidence="1">The sequence shown here is derived from an EMBL/GenBank/DDBJ whole genome shotgun (WGS) entry which is preliminary data.</text>
</comment>
<dbReference type="Proteomes" id="UP000006729">
    <property type="component" value="Chromosome 10"/>
</dbReference>
<organism evidence="1 2">
    <name type="scientific">Populus trichocarpa</name>
    <name type="common">Western balsam poplar</name>
    <name type="synonym">Populus balsamifera subsp. trichocarpa</name>
    <dbReference type="NCBI Taxonomy" id="3694"/>
    <lineage>
        <taxon>Eukaryota</taxon>
        <taxon>Viridiplantae</taxon>
        <taxon>Streptophyta</taxon>
        <taxon>Embryophyta</taxon>
        <taxon>Tracheophyta</taxon>
        <taxon>Spermatophyta</taxon>
        <taxon>Magnoliopsida</taxon>
        <taxon>eudicotyledons</taxon>
        <taxon>Gunneridae</taxon>
        <taxon>Pentapetalae</taxon>
        <taxon>rosids</taxon>
        <taxon>fabids</taxon>
        <taxon>Malpighiales</taxon>
        <taxon>Salicaceae</taxon>
        <taxon>Saliceae</taxon>
        <taxon>Populus</taxon>
    </lineage>
</organism>
<evidence type="ECO:0000313" key="2">
    <source>
        <dbReference type="Proteomes" id="UP000006729"/>
    </source>
</evidence>
<name>A0ACC0SE47_POPTR</name>
<sequence>MHIEPNSDCIILLHNSAVSIHVANLRLSVRCHVCVITMGRSLCFRTLFCVATSWELIFLSILQSTDQFTTNFSVAMLK</sequence>
<gene>
    <name evidence="1" type="ORF">POPTR_010G182150v4</name>
</gene>
<reference evidence="1 2" key="1">
    <citation type="journal article" date="2006" name="Science">
        <title>The genome of black cottonwood, Populus trichocarpa (Torr. &amp; Gray).</title>
        <authorList>
            <person name="Tuskan G.A."/>
            <person name="Difazio S."/>
            <person name="Jansson S."/>
            <person name="Bohlmann J."/>
            <person name="Grigoriev I."/>
            <person name="Hellsten U."/>
            <person name="Putnam N."/>
            <person name="Ralph S."/>
            <person name="Rombauts S."/>
            <person name="Salamov A."/>
            <person name="Schein J."/>
            <person name="Sterck L."/>
            <person name="Aerts A."/>
            <person name="Bhalerao R.R."/>
            <person name="Bhalerao R.P."/>
            <person name="Blaudez D."/>
            <person name="Boerjan W."/>
            <person name="Brun A."/>
            <person name="Brunner A."/>
            <person name="Busov V."/>
            <person name="Campbell M."/>
            <person name="Carlson J."/>
            <person name="Chalot M."/>
            <person name="Chapman J."/>
            <person name="Chen G.L."/>
            <person name="Cooper D."/>
            <person name="Coutinho P.M."/>
            <person name="Couturier J."/>
            <person name="Covert S."/>
            <person name="Cronk Q."/>
            <person name="Cunningham R."/>
            <person name="Davis J."/>
            <person name="Degroeve S."/>
            <person name="Dejardin A."/>
            <person name="Depamphilis C."/>
            <person name="Detter J."/>
            <person name="Dirks B."/>
            <person name="Dubchak I."/>
            <person name="Duplessis S."/>
            <person name="Ehlting J."/>
            <person name="Ellis B."/>
            <person name="Gendler K."/>
            <person name="Goodstein D."/>
            <person name="Gribskov M."/>
            <person name="Grimwood J."/>
            <person name="Groover A."/>
            <person name="Gunter L."/>
            <person name="Hamberger B."/>
            <person name="Heinze B."/>
            <person name="Helariutta Y."/>
            <person name="Henrissat B."/>
            <person name="Holligan D."/>
            <person name="Holt R."/>
            <person name="Huang W."/>
            <person name="Islam-Faridi N."/>
            <person name="Jones S."/>
            <person name="Jones-Rhoades M."/>
            <person name="Jorgensen R."/>
            <person name="Joshi C."/>
            <person name="Kangasjarvi J."/>
            <person name="Karlsson J."/>
            <person name="Kelleher C."/>
            <person name="Kirkpatrick R."/>
            <person name="Kirst M."/>
            <person name="Kohler A."/>
            <person name="Kalluri U."/>
            <person name="Larimer F."/>
            <person name="Leebens-Mack J."/>
            <person name="Leple J.C."/>
            <person name="Locascio P."/>
            <person name="Lou Y."/>
            <person name="Lucas S."/>
            <person name="Martin F."/>
            <person name="Montanini B."/>
            <person name="Napoli C."/>
            <person name="Nelson D.R."/>
            <person name="Nelson C."/>
            <person name="Nieminen K."/>
            <person name="Nilsson O."/>
            <person name="Pereda V."/>
            <person name="Peter G."/>
            <person name="Philippe R."/>
            <person name="Pilate G."/>
            <person name="Poliakov A."/>
            <person name="Razumovskaya J."/>
            <person name="Richardson P."/>
            <person name="Rinaldi C."/>
            <person name="Ritland K."/>
            <person name="Rouze P."/>
            <person name="Ryaboy D."/>
            <person name="Schmutz J."/>
            <person name="Schrader J."/>
            <person name="Segerman B."/>
            <person name="Shin H."/>
            <person name="Siddiqui A."/>
            <person name="Sterky F."/>
            <person name="Terry A."/>
            <person name="Tsai C.J."/>
            <person name="Uberbacher E."/>
            <person name="Unneberg P."/>
            <person name="Vahala J."/>
            <person name="Wall K."/>
            <person name="Wessler S."/>
            <person name="Yang G."/>
            <person name="Yin T."/>
            <person name="Douglas C."/>
            <person name="Marra M."/>
            <person name="Sandberg G."/>
            <person name="Van de Peer Y."/>
            <person name="Rokhsar D."/>
        </authorList>
    </citation>
    <scope>NUCLEOTIDE SEQUENCE [LARGE SCALE GENOMIC DNA]</scope>
    <source>
        <strain evidence="2">cv. Nisqually</strain>
    </source>
</reference>
<keyword evidence="2" id="KW-1185">Reference proteome</keyword>